<sequence length="77" mass="8755">MVHLVVQHWLMLAMILWLFTVTLFPSSLIQLPLLPLALEQCPMRWSFGAIYLLPLCLCGLVSHSQPELLHLLGMQGM</sequence>
<evidence type="ECO:0000256" key="1">
    <source>
        <dbReference type="SAM" id="Phobius"/>
    </source>
</evidence>
<reference evidence="2" key="1">
    <citation type="submission" date="2014-09" db="EMBL/GenBank/DDBJ databases">
        <authorList>
            <person name="Magalhaes I.L.F."/>
            <person name="Oliveira U."/>
            <person name="Santos F.R."/>
            <person name="Vidigal T.H.D.A."/>
            <person name="Brescovit A.D."/>
            <person name="Santos A.J."/>
        </authorList>
    </citation>
    <scope>NUCLEOTIDE SEQUENCE</scope>
    <source>
        <tissue evidence="2">Shoot tissue taken approximately 20 cm above the soil surface</tissue>
    </source>
</reference>
<dbReference type="AlphaFoldDB" id="A0A0A9FUK9"/>
<name>A0A0A9FUK9_ARUDO</name>
<dbReference type="EMBL" id="GBRH01181371">
    <property type="protein sequence ID" value="JAE16525.1"/>
    <property type="molecule type" value="Transcribed_RNA"/>
</dbReference>
<keyword evidence="1" id="KW-0472">Membrane</keyword>
<keyword evidence="1" id="KW-1133">Transmembrane helix</keyword>
<accession>A0A0A9FUK9</accession>
<feature type="transmembrane region" description="Helical" evidence="1">
    <location>
        <begin position="45"/>
        <end position="64"/>
    </location>
</feature>
<evidence type="ECO:0000313" key="2">
    <source>
        <dbReference type="EMBL" id="JAE16525.1"/>
    </source>
</evidence>
<proteinExistence type="predicted"/>
<reference evidence="2" key="2">
    <citation type="journal article" date="2015" name="Data Brief">
        <title>Shoot transcriptome of the giant reed, Arundo donax.</title>
        <authorList>
            <person name="Barrero R.A."/>
            <person name="Guerrero F.D."/>
            <person name="Moolhuijzen P."/>
            <person name="Goolsby J.A."/>
            <person name="Tidwell J."/>
            <person name="Bellgard S.E."/>
            <person name="Bellgard M.I."/>
        </authorList>
    </citation>
    <scope>NUCLEOTIDE SEQUENCE</scope>
    <source>
        <tissue evidence="2">Shoot tissue taken approximately 20 cm above the soil surface</tissue>
    </source>
</reference>
<organism evidence="2">
    <name type="scientific">Arundo donax</name>
    <name type="common">Giant reed</name>
    <name type="synonym">Donax arundinaceus</name>
    <dbReference type="NCBI Taxonomy" id="35708"/>
    <lineage>
        <taxon>Eukaryota</taxon>
        <taxon>Viridiplantae</taxon>
        <taxon>Streptophyta</taxon>
        <taxon>Embryophyta</taxon>
        <taxon>Tracheophyta</taxon>
        <taxon>Spermatophyta</taxon>
        <taxon>Magnoliopsida</taxon>
        <taxon>Liliopsida</taxon>
        <taxon>Poales</taxon>
        <taxon>Poaceae</taxon>
        <taxon>PACMAD clade</taxon>
        <taxon>Arundinoideae</taxon>
        <taxon>Arundineae</taxon>
        <taxon>Arundo</taxon>
    </lineage>
</organism>
<keyword evidence="1" id="KW-0812">Transmembrane</keyword>
<protein>
    <submittedName>
        <fullName evidence="2">Uncharacterized protein</fullName>
    </submittedName>
</protein>